<dbReference type="PANTHER" id="PTHR21661">
    <property type="entry name" value="EPOXIDE HYDROLASE 1-RELATED"/>
    <property type="match status" value="1"/>
</dbReference>
<evidence type="ECO:0000313" key="7">
    <source>
        <dbReference type="Proteomes" id="UP001232063"/>
    </source>
</evidence>
<dbReference type="GO" id="GO:0004301">
    <property type="term" value="F:epoxide hydrolase activity"/>
    <property type="evidence" value="ECO:0007669"/>
    <property type="project" value="TreeGrafter"/>
</dbReference>
<gene>
    <name evidence="6" type="ORF">QNI22_35975</name>
</gene>
<sequence length="415" mass="47963">MKQVYSMQQSSHTPELFRFQINFSEDQLTDLKYRLQHTQWPDDPDNQDWKYGVNGRYLKTLVNYWITSYNWREVEQQMNQFSHYKVTIQDTPIHFIYQKSPHSTAIPILLTHGWPWSFWDMHKLIAPLTNPEIYGGNSEDAFDVIVPSVPGYGFSTPAPAGINFWKTADLWHILMQKILGYTHYAASGGDWGALITSQLGHKYADSLYGIHLMHTMELDQFNTEKPWDVMASHKTAENTPSQIRKQALNRMKVFVSHYAVHILDPQTIAYGLQDSPVGLLAWLLERWRSWAQTENGNIETAFSKEHMITNAMLYYMTGTVVSSMRFYADSAHYPWQPSHTHRPLIQAPTGITFLGGENPSGVTTQQRVEAFKKGPKAALYNLHYINPHERGGHFGYYENPAAVIEDIRVMFRTLR</sequence>
<dbReference type="GO" id="GO:0097176">
    <property type="term" value="P:epoxide metabolic process"/>
    <property type="evidence" value="ECO:0007669"/>
    <property type="project" value="TreeGrafter"/>
</dbReference>
<protein>
    <submittedName>
        <fullName evidence="6">Epoxide hydrolase</fullName>
    </submittedName>
</protein>
<dbReference type="PIRSF" id="PIRSF001112">
    <property type="entry name" value="Epoxide_hydrolase"/>
    <property type="match status" value="1"/>
</dbReference>
<dbReference type="InterPro" id="IPR029058">
    <property type="entry name" value="AB_hydrolase_fold"/>
</dbReference>
<feature type="domain" description="Epoxide hydrolase N-terminal" evidence="5">
    <location>
        <begin position="18"/>
        <end position="120"/>
    </location>
</feature>
<keyword evidence="2" id="KW-0058">Aromatic hydrocarbons catabolism</keyword>
<feature type="active site" description="Proton acceptor" evidence="4">
    <location>
        <position position="393"/>
    </location>
</feature>
<dbReference type="InterPro" id="IPR000639">
    <property type="entry name" value="Epox_hydrolase-like"/>
</dbReference>
<evidence type="ECO:0000256" key="2">
    <source>
        <dbReference type="ARBA" id="ARBA00022797"/>
    </source>
</evidence>
<feature type="active site" description="Nucleophile" evidence="4">
    <location>
        <position position="190"/>
    </location>
</feature>
<feature type="active site" description="Proton donor" evidence="4">
    <location>
        <position position="327"/>
    </location>
</feature>
<dbReference type="InterPro" id="IPR010497">
    <property type="entry name" value="Epoxide_hydro_N"/>
</dbReference>
<organism evidence="6 7">
    <name type="scientific">Xanthocytophaga agilis</name>
    <dbReference type="NCBI Taxonomy" id="3048010"/>
    <lineage>
        <taxon>Bacteria</taxon>
        <taxon>Pseudomonadati</taxon>
        <taxon>Bacteroidota</taxon>
        <taxon>Cytophagia</taxon>
        <taxon>Cytophagales</taxon>
        <taxon>Rhodocytophagaceae</taxon>
        <taxon>Xanthocytophaga</taxon>
    </lineage>
</organism>
<reference evidence="6" key="1">
    <citation type="submission" date="2023-05" db="EMBL/GenBank/DDBJ databases">
        <authorList>
            <person name="Zhang X."/>
        </authorList>
    </citation>
    <scope>NUCLEOTIDE SEQUENCE</scope>
    <source>
        <strain evidence="6">BD1B2-1</strain>
    </source>
</reference>
<dbReference type="PANTHER" id="PTHR21661:SF35">
    <property type="entry name" value="EPOXIDE HYDROLASE"/>
    <property type="match status" value="1"/>
</dbReference>
<evidence type="ECO:0000259" key="5">
    <source>
        <dbReference type="Pfam" id="PF06441"/>
    </source>
</evidence>
<comment type="caution">
    <text evidence="6">The sequence shown here is derived from an EMBL/GenBank/DDBJ whole genome shotgun (WGS) entry which is preliminary data.</text>
</comment>
<proteinExistence type="inferred from homology"/>
<dbReference type="RefSeq" id="WP_314518858.1">
    <property type="nucleotide sequence ID" value="NZ_JASJOU010000020.1"/>
</dbReference>
<dbReference type="InterPro" id="IPR016292">
    <property type="entry name" value="Epoxide_hydrolase"/>
</dbReference>
<dbReference type="PRINTS" id="PR00412">
    <property type="entry name" value="EPOXHYDRLASE"/>
</dbReference>
<evidence type="ECO:0000256" key="4">
    <source>
        <dbReference type="PIRSR" id="PIRSR001112-1"/>
    </source>
</evidence>
<name>A0AAE3R9F2_9BACT</name>
<keyword evidence="3 6" id="KW-0378">Hydrolase</keyword>
<dbReference type="Proteomes" id="UP001232063">
    <property type="component" value="Unassembled WGS sequence"/>
</dbReference>
<dbReference type="Pfam" id="PF06441">
    <property type="entry name" value="EHN"/>
    <property type="match status" value="1"/>
</dbReference>
<accession>A0AAE3R9F2</accession>
<evidence type="ECO:0000256" key="3">
    <source>
        <dbReference type="ARBA" id="ARBA00022801"/>
    </source>
</evidence>
<dbReference type="AlphaFoldDB" id="A0AAE3R9F2"/>
<dbReference type="EMBL" id="JASJOU010000020">
    <property type="protein sequence ID" value="MDJ1506114.1"/>
    <property type="molecule type" value="Genomic_DNA"/>
</dbReference>
<keyword evidence="7" id="KW-1185">Reference proteome</keyword>
<evidence type="ECO:0000256" key="1">
    <source>
        <dbReference type="ARBA" id="ARBA00010088"/>
    </source>
</evidence>
<evidence type="ECO:0000313" key="6">
    <source>
        <dbReference type="EMBL" id="MDJ1506114.1"/>
    </source>
</evidence>
<dbReference type="SUPFAM" id="SSF53474">
    <property type="entry name" value="alpha/beta-Hydrolases"/>
    <property type="match status" value="1"/>
</dbReference>
<comment type="similarity">
    <text evidence="1">Belongs to the peptidase S33 family.</text>
</comment>
<dbReference type="Gene3D" id="3.40.50.1820">
    <property type="entry name" value="alpha/beta hydrolase"/>
    <property type="match status" value="1"/>
</dbReference>